<dbReference type="GO" id="GO:0003677">
    <property type="term" value="F:DNA binding"/>
    <property type="evidence" value="ECO:0007669"/>
    <property type="project" value="UniProtKB-KW"/>
</dbReference>
<dbReference type="InterPro" id="IPR010992">
    <property type="entry name" value="IHF-like_DNA-bd_dom_sf"/>
</dbReference>
<name>A0A9D6A968_9BACT</name>
<evidence type="ECO:0000313" key="2">
    <source>
        <dbReference type="EMBL" id="MBF1446121.1"/>
    </source>
</evidence>
<organism evidence="2 3">
    <name type="scientific">Prevotella nigrescens</name>
    <dbReference type="NCBI Taxonomy" id="28133"/>
    <lineage>
        <taxon>Bacteria</taxon>
        <taxon>Pseudomonadati</taxon>
        <taxon>Bacteroidota</taxon>
        <taxon>Bacteroidia</taxon>
        <taxon>Bacteroidales</taxon>
        <taxon>Prevotellaceae</taxon>
        <taxon>Prevotella</taxon>
    </lineage>
</organism>
<accession>A0A9D6A968</accession>
<gene>
    <name evidence="2" type="ORF">HXN55_01850</name>
</gene>
<dbReference type="Pfam" id="PF18291">
    <property type="entry name" value="HU-HIG"/>
    <property type="match status" value="1"/>
</dbReference>
<dbReference type="Proteomes" id="UP000787419">
    <property type="component" value="Unassembled WGS sequence"/>
</dbReference>
<dbReference type="EMBL" id="JABZTM010000011">
    <property type="protein sequence ID" value="MBF1446121.1"/>
    <property type="molecule type" value="Genomic_DNA"/>
</dbReference>
<comment type="caution">
    <text evidence="2">The sequence shown here is derived from an EMBL/GenBank/DDBJ whole genome shotgun (WGS) entry which is preliminary data.</text>
</comment>
<dbReference type="SUPFAM" id="SSF47729">
    <property type="entry name" value="IHF-like DNA-binding proteins"/>
    <property type="match status" value="1"/>
</dbReference>
<dbReference type="GeneID" id="67365430"/>
<evidence type="ECO:0000313" key="3">
    <source>
        <dbReference type="Proteomes" id="UP000787419"/>
    </source>
</evidence>
<dbReference type="InterPro" id="IPR041607">
    <property type="entry name" value="HU-HIG"/>
</dbReference>
<dbReference type="RefSeq" id="WP_004362470.1">
    <property type="nucleotide sequence ID" value="NZ_CAJPQZ010000018.1"/>
</dbReference>
<sequence>MSVNYKLLKNYSTSAKNAEYRAVIIENQKIGLRRIADDIEGTMSLTSADIVGAVAGLRNEIVHHLQSGNSVHLPGIGHFSLAVKGDVYEDPRTHHHRLRNAKVRTVKFRPDKEMMEALRYIEFVNTTYKHGTSEVPTKEEIDEAVETLLAEKPFFTVEDLRHQLNLSHTYAYRVTAQLAKAGKLRNIGTGRTKLYARGEKRGESNIE</sequence>
<reference evidence="2" key="1">
    <citation type="submission" date="2020-04" db="EMBL/GenBank/DDBJ databases">
        <title>Deep metagenomics examines the oral microbiome during advanced dental caries in children, revealing novel taxa and co-occurrences with host molecules.</title>
        <authorList>
            <person name="Baker J.L."/>
            <person name="Morton J.T."/>
            <person name="Dinis M."/>
            <person name="Alvarez R."/>
            <person name="Tran N.C."/>
            <person name="Knight R."/>
            <person name="Edlund A."/>
        </authorList>
    </citation>
    <scope>NUCLEOTIDE SEQUENCE</scope>
    <source>
        <strain evidence="2">JCVI_32_bin.50</strain>
    </source>
</reference>
<dbReference type="Gene3D" id="1.10.10.10">
    <property type="entry name" value="Winged helix-like DNA-binding domain superfamily/Winged helix DNA-binding domain"/>
    <property type="match status" value="1"/>
</dbReference>
<protein>
    <submittedName>
        <fullName evidence="2">HU family DNA-binding protein</fullName>
    </submittedName>
</protein>
<evidence type="ECO:0000256" key="1">
    <source>
        <dbReference type="ARBA" id="ARBA00023125"/>
    </source>
</evidence>
<dbReference type="Gene3D" id="4.10.520.10">
    <property type="entry name" value="IHF-like DNA-binding proteins"/>
    <property type="match status" value="1"/>
</dbReference>
<keyword evidence="1 2" id="KW-0238">DNA-binding</keyword>
<dbReference type="InterPro" id="IPR036388">
    <property type="entry name" value="WH-like_DNA-bd_sf"/>
</dbReference>
<proteinExistence type="predicted"/>
<dbReference type="AlphaFoldDB" id="A0A9D6A968"/>